<dbReference type="RefSeq" id="WP_055424906.1">
    <property type="nucleotide sequence ID" value="NZ_FCOR01000002.1"/>
</dbReference>
<sequence length="166" mass="19234">MKNQNEEIGILQRRKIEAEIIKPIYDILKREYGTEQAKTIIEEAVANAAIQAGKEFAQKEDGPTSVQSFVALQYLWEKDDALETEVILNNQVQYEYNVKRCRYAEMYHEMGLGEIGFLLSCNRDAKFIEGYAPDVKLTRPHTIMNGDGFCDFHYKLEKRKTENSNE</sequence>
<dbReference type="STRING" id="1586267.GCA_001418685_00517"/>
<dbReference type="AlphaFoldDB" id="A0A0X3AMW3"/>
<proteinExistence type="predicted"/>
<dbReference type="EMBL" id="FCOR01000002">
    <property type="protein sequence ID" value="CVK15686.1"/>
    <property type="molecule type" value="Genomic_DNA"/>
</dbReference>
<dbReference type="InterPro" id="IPR026002">
    <property type="entry name" value="ATC_hydrolase-like"/>
</dbReference>
<dbReference type="Pfam" id="PF14196">
    <property type="entry name" value="ATC_hydrolase"/>
    <property type="match status" value="1"/>
</dbReference>
<keyword evidence="2" id="KW-1185">Reference proteome</keyword>
<name>A0A0X3AMW3_9FLAO</name>
<evidence type="ECO:0000313" key="2">
    <source>
        <dbReference type="Proteomes" id="UP000182761"/>
    </source>
</evidence>
<gene>
    <name evidence="1" type="ORF">Ga0061079_102237</name>
</gene>
<protein>
    <submittedName>
        <fullName evidence="1">L-2-amino-thiazoline-4-carboxylic acid hydrolase</fullName>
    </submittedName>
</protein>
<organism evidence="1 2">
    <name type="scientific">Apibacter mensalis</name>
    <dbReference type="NCBI Taxonomy" id="1586267"/>
    <lineage>
        <taxon>Bacteria</taxon>
        <taxon>Pseudomonadati</taxon>
        <taxon>Bacteroidota</taxon>
        <taxon>Flavobacteriia</taxon>
        <taxon>Flavobacteriales</taxon>
        <taxon>Weeksellaceae</taxon>
        <taxon>Apibacter</taxon>
    </lineage>
</organism>
<dbReference type="OrthoDB" id="1495276at2"/>
<dbReference type="Proteomes" id="UP000182761">
    <property type="component" value="Unassembled WGS sequence"/>
</dbReference>
<dbReference type="GO" id="GO:0016787">
    <property type="term" value="F:hydrolase activity"/>
    <property type="evidence" value="ECO:0007669"/>
    <property type="project" value="UniProtKB-KW"/>
</dbReference>
<reference evidence="1 2" key="1">
    <citation type="submission" date="2016-01" db="EMBL/GenBank/DDBJ databases">
        <authorList>
            <person name="McClelland M."/>
            <person name="Jain A."/>
            <person name="Saraogi P."/>
            <person name="Mendelson R."/>
            <person name="Westerman R."/>
            <person name="SanMiguel P."/>
            <person name="Csonka L."/>
        </authorList>
    </citation>
    <scope>NUCLEOTIDE SEQUENCE [LARGE SCALE GENOMIC DNA]</scope>
    <source>
        <strain evidence="1 2">R-53146</strain>
    </source>
</reference>
<accession>A0A0X3AMW3</accession>
<keyword evidence="1" id="KW-0378">Hydrolase</keyword>
<evidence type="ECO:0000313" key="1">
    <source>
        <dbReference type="EMBL" id="CVK15686.1"/>
    </source>
</evidence>